<proteinExistence type="predicted"/>
<keyword evidence="1" id="KW-1133">Transmembrane helix</keyword>
<name>X1C4V1_9ZZZZ</name>
<comment type="caution">
    <text evidence="2">The sequence shown here is derived from an EMBL/GenBank/DDBJ whole genome shotgun (WGS) entry which is preliminary data.</text>
</comment>
<feature type="transmembrane region" description="Helical" evidence="1">
    <location>
        <begin position="39"/>
        <end position="58"/>
    </location>
</feature>
<evidence type="ECO:0000256" key="1">
    <source>
        <dbReference type="SAM" id="Phobius"/>
    </source>
</evidence>
<dbReference type="AlphaFoldDB" id="X1C4V1"/>
<sequence length="129" mass="15184">MIEKIIKWIFVIFLATTIPVIAFITLNDCFLFKGETIDTVAWLIISFVFFLVFEFSLFGYFKHKDKGSGCALQTLIILIAIIFLFKYFFWQARGIFTVIGIITLLCFPFWYLNYLTKNEEKNNNNNQGY</sequence>
<keyword evidence="1" id="KW-0812">Transmembrane</keyword>
<feature type="transmembrane region" description="Helical" evidence="1">
    <location>
        <begin position="7"/>
        <end position="27"/>
    </location>
</feature>
<keyword evidence="1" id="KW-0472">Membrane</keyword>
<feature type="transmembrane region" description="Helical" evidence="1">
    <location>
        <begin position="70"/>
        <end position="89"/>
    </location>
</feature>
<protein>
    <submittedName>
        <fullName evidence="2">Uncharacterized protein</fullName>
    </submittedName>
</protein>
<accession>X1C4V1</accession>
<reference evidence="2" key="1">
    <citation type="journal article" date="2014" name="Front. Microbiol.">
        <title>High frequency of phylogenetically diverse reductive dehalogenase-homologous genes in deep subseafloor sedimentary metagenomes.</title>
        <authorList>
            <person name="Kawai M."/>
            <person name="Futagami T."/>
            <person name="Toyoda A."/>
            <person name="Takaki Y."/>
            <person name="Nishi S."/>
            <person name="Hori S."/>
            <person name="Arai W."/>
            <person name="Tsubouchi T."/>
            <person name="Morono Y."/>
            <person name="Uchiyama I."/>
            <person name="Ito T."/>
            <person name="Fujiyama A."/>
            <person name="Inagaki F."/>
            <person name="Takami H."/>
        </authorList>
    </citation>
    <scope>NUCLEOTIDE SEQUENCE</scope>
    <source>
        <strain evidence="2">Expedition CK06-06</strain>
    </source>
</reference>
<feature type="transmembrane region" description="Helical" evidence="1">
    <location>
        <begin position="95"/>
        <end position="112"/>
    </location>
</feature>
<evidence type="ECO:0000313" key="2">
    <source>
        <dbReference type="EMBL" id="GAH02392.1"/>
    </source>
</evidence>
<organism evidence="2">
    <name type="scientific">marine sediment metagenome</name>
    <dbReference type="NCBI Taxonomy" id="412755"/>
    <lineage>
        <taxon>unclassified sequences</taxon>
        <taxon>metagenomes</taxon>
        <taxon>ecological metagenomes</taxon>
    </lineage>
</organism>
<gene>
    <name evidence="2" type="ORF">S01H4_47827</name>
</gene>
<dbReference type="EMBL" id="BART01026896">
    <property type="protein sequence ID" value="GAH02392.1"/>
    <property type="molecule type" value="Genomic_DNA"/>
</dbReference>